<evidence type="ECO:0000256" key="2">
    <source>
        <dbReference type="ARBA" id="ARBA00009347"/>
    </source>
</evidence>
<feature type="non-terminal residue" evidence="8">
    <location>
        <position position="1"/>
    </location>
</feature>
<dbReference type="SUPFAM" id="SSF47203">
    <property type="entry name" value="Acyl-CoA dehydrogenase C-terminal domain-like"/>
    <property type="match status" value="1"/>
</dbReference>
<dbReference type="Gene3D" id="1.20.140.10">
    <property type="entry name" value="Butyryl-CoA Dehydrogenase, subunit A, domain 3"/>
    <property type="match status" value="1"/>
</dbReference>
<gene>
    <name evidence="8" type="ORF">METZ01_LOCUS160960</name>
</gene>
<keyword evidence="4" id="KW-0274">FAD</keyword>
<comment type="similarity">
    <text evidence="2">Belongs to the acyl-CoA dehydrogenase family.</text>
</comment>
<accession>A0A382B2S5</accession>
<feature type="domain" description="Acyl-CoA dehydrogenase/oxidase N-terminal" evidence="7">
    <location>
        <begin position="6"/>
        <end position="85"/>
    </location>
</feature>
<comment type="cofactor">
    <cofactor evidence="1">
        <name>FAD</name>
        <dbReference type="ChEBI" id="CHEBI:57692"/>
    </cofactor>
</comment>
<evidence type="ECO:0000256" key="4">
    <source>
        <dbReference type="ARBA" id="ARBA00022827"/>
    </source>
</evidence>
<keyword evidence="3" id="KW-0285">Flavoprotein</keyword>
<organism evidence="8">
    <name type="scientific">marine metagenome</name>
    <dbReference type="NCBI Taxonomy" id="408172"/>
    <lineage>
        <taxon>unclassified sequences</taxon>
        <taxon>metagenomes</taxon>
        <taxon>ecological metagenomes</taxon>
    </lineage>
</organism>
<dbReference type="InterPro" id="IPR009100">
    <property type="entry name" value="AcylCoA_DH/oxidase_NM_dom_sf"/>
</dbReference>
<dbReference type="GO" id="GO:0050660">
    <property type="term" value="F:flavin adenine dinucleotide binding"/>
    <property type="evidence" value="ECO:0007669"/>
    <property type="project" value="InterPro"/>
</dbReference>
<dbReference type="InterPro" id="IPR037069">
    <property type="entry name" value="AcylCoA_DH/ox_N_sf"/>
</dbReference>
<evidence type="ECO:0000256" key="1">
    <source>
        <dbReference type="ARBA" id="ARBA00001974"/>
    </source>
</evidence>
<proteinExistence type="inferred from homology"/>
<dbReference type="GO" id="GO:0003995">
    <property type="term" value="F:acyl-CoA dehydrogenase activity"/>
    <property type="evidence" value="ECO:0007669"/>
    <property type="project" value="TreeGrafter"/>
</dbReference>
<evidence type="ECO:0000259" key="6">
    <source>
        <dbReference type="Pfam" id="PF00441"/>
    </source>
</evidence>
<dbReference type="Pfam" id="PF00441">
    <property type="entry name" value="Acyl-CoA_dh_1"/>
    <property type="match status" value="1"/>
</dbReference>
<dbReference type="Gene3D" id="1.10.540.10">
    <property type="entry name" value="Acyl-CoA dehydrogenase/oxidase, N-terminal domain"/>
    <property type="match status" value="1"/>
</dbReference>
<sequence>VDLDLTADQEALRGVFADFFASEAGPDRARAAEPSGVDSHAWERLLETGAPGMGLPESLGGGGSSLADLAVVAEELGATIAPLPLIEHAVSARLLASIGACPDPVVAGTEIATLALHPAQAGTSRLVPAGAVARHVVALDGGRLVLASGDAPGTALGNHGCLPLAHRQLDGAAVLLEGPEAHAAHARALDEWRTLTATALVGIARTALDLGVAYAKERQQFGQPIGAFQAVQHLLADLPGLVDGARLLAAKAAWAGDTDPSGADGIVDLNNNDITDFATLAGMSLVVAGEAATTATDHSLHVHGGYGFAEEYDIQLFYRRARAWSLVLDDPARECRRIADLLLGAA</sequence>
<dbReference type="PANTHER" id="PTHR43884">
    <property type="entry name" value="ACYL-COA DEHYDROGENASE"/>
    <property type="match status" value="1"/>
</dbReference>
<name>A0A382B2S5_9ZZZZ</name>
<evidence type="ECO:0008006" key="9">
    <source>
        <dbReference type="Google" id="ProtNLM"/>
    </source>
</evidence>
<evidence type="ECO:0000313" key="8">
    <source>
        <dbReference type="EMBL" id="SVB08106.1"/>
    </source>
</evidence>
<evidence type="ECO:0000259" key="7">
    <source>
        <dbReference type="Pfam" id="PF02771"/>
    </source>
</evidence>
<dbReference type="PANTHER" id="PTHR43884:SF20">
    <property type="entry name" value="ACYL-COA DEHYDROGENASE FADE28"/>
    <property type="match status" value="1"/>
</dbReference>
<keyword evidence="5" id="KW-0560">Oxidoreductase</keyword>
<reference evidence="8" key="1">
    <citation type="submission" date="2018-05" db="EMBL/GenBank/DDBJ databases">
        <authorList>
            <person name="Lanie J.A."/>
            <person name="Ng W.-L."/>
            <person name="Kazmierczak K.M."/>
            <person name="Andrzejewski T.M."/>
            <person name="Davidsen T.M."/>
            <person name="Wayne K.J."/>
            <person name="Tettelin H."/>
            <person name="Glass J.I."/>
            <person name="Rusch D."/>
            <person name="Podicherti R."/>
            <person name="Tsui H.-C.T."/>
            <person name="Winkler M.E."/>
        </authorList>
    </citation>
    <scope>NUCLEOTIDE SEQUENCE</scope>
</reference>
<dbReference type="EMBL" id="UINC01027960">
    <property type="protein sequence ID" value="SVB08106.1"/>
    <property type="molecule type" value="Genomic_DNA"/>
</dbReference>
<dbReference type="InterPro" id="IPR009075">
    <property type="entry name" value="AcylCo_DH/oxidase_C"/>
</dbReference>
<evidence type="ECO:0000256" key="3">
    <source>
        <dbReference type="ARBA" id="ARBA00022630"/>
    </source>
</evidence>
<dbReference type="Pfam" id="PF02771">
    <property type="entry name" value="Acyl-CoA_dh_N"/>
    <property type="match status" value="1"/>
</dbReference>
<dbReference type="SUPFAM" id="SSF56645">
    <property type="entry name" value="Acyl-CoA dehydrogenase NM domain-like"/>
    <property type="match status" value="1"/>
</dbReference>
<protein>
    <recommendedName>
        <fullName evidence="9">Acyl-CoA dehydrogenase/oxidase C-terminal domain-containing protein</fullName>
    </recommendedName>
</protein>
<feature type="domain" description="Acyl-CoA dehydrogenase/oxidase C-terminal" evidence="6">
    <location>
        <begin position="187"/>
        <end position="323"/>
    </location>
</feature>
<dbReference type="InterPro" id="IPR013786">
    <property type="entry name" value="AcylCoA_DH/ox_N"/>
</dbReference>
<dbReference type="InterPro" id="IPR036250">
    <property type="entry name" value="AcylCo_DH-like_C"/>
</dbReference>
<dbReference type="AlphaFoldDB" id="A0A382B2S5"/>
<evidence type="ECO:0000256" key="5">
    <source>
        <dbReference type="ARBA" id="ARBA00023002"/>
    </source>
</evidence>